<evidence type="ECO:0000259" key="5">
    <source>
        <dbReference type="SMART" id="SM00228"/>
    </source>
</evidence>
<dbReference type="AlphaFoldDB" id="A0AA35WI29"/>
<dbReference type="EMBL" id="CASHTH010001420">
    <property type="protein sequence ID" value="CAI8015115.1"/>
    <property type="molecule type" value="Genomic_DNA"/>
</dbReference>
<accession>A0AA35WI29</accession>
<dbReference type="PRINTS" id="PR00834">
    <property type="entry name" value="PROTEASES2C"/>
</dbReference>
<keyword evidence="3" id="KW-0378">Hydrolase</keyword>
<dbReference type="GO" id="GO:0006508">
    <property type="term" value="P:proteolysis"/>
    <property type="evidence" value="ECO:0007669"/>
    <property type="project" value="UniProtKB-KW"/>
</dbReference>
<evidence type="ECO:0000313" key="7">
    <source>
        <dbReference type="Proteomes" id="UP001174909"/>
    </source>
</evidence>
<protein>
    <submittedName>
        <fullName evidence="6">Probable periplasmic serine endoprotease DegP-like</fullName>
    </submittedName>
</protein>
<dbReference type="GO" id="GO:0004252">
    <property type="term" value="F:serine-type endopeptidase activity"/>
    <property type="evidence" value="ECO:0007669"/>
    <property type="project" value="InterPro"/>
</dbReference>
<dbReference type="Proteomes" id="UP001174909">
    <property type="component" value="Unassembled WGS sequence"/>
</dbReference>
<name>A0AA35WI29_GEOBA</name>
<feature type="domain" description="PDZ" evidence="5">
    <location>
        <begin position="364"/>
        <end position="463"/>
    </location>
</feature>
<comment type="similarity">
    <text evidence="1">Belongs to the peptidase S1C family.</text>
</comment>
<feature type="compositionally biased region" description="Polar residues" evidence="4">
    <location>
        <begin position="24"/>
        <end position="47"/>
    </location>
</feature>
<gene>
    <name evidence="6" type="ORF">GBAR_LOCUS9411</name>
</gene>
<feature type="region of interest" description="Disordered" evidence="4">
    <location>
        <begin position="17"/>
        <end position="65"/>
    </location>
</feature>
<dbReference type="Gene3D" id="2.30.42.10">
    <property type="match status" value="1"/>
</dbReference>
<dbReference type="SUPFAM" id="SSF50494">
    <property type="entry name" value="Trypsin-like serine proteases"/>
    <property type="match status" value="1"/>
</dbReference>
<dbReference type="InterPro" id="IPR036034">
    <property type="entry name" value="PDZ_sf"/>
</dbReference>
<dbReference type="InterPro" id="IPR001478">
    <property type="entry name" value="PDZ"/>
</dbReference>
<dbReference type="InterPro" id="IPR051201">
    <property type="entry name" value="Chloro_Bact_Ser_Proteases"/>
</dbReference>
<dbReference type="PANTHER" id="PTHR43343:SF3">
    <property type="entry name" value="PROTEASE DO-LIKE 8, CHLOROPLASTIC"/>
    <property type="match status" value="1"/>
</dbReference>
<dbReference type="SMART" id="SM00228">
    <property type="entry name" value="PDZ"/>
    <property type="match status" value="1"/>
</dbReference>
<sequence>MFGILLSGCSFLQPDFSAGRETGSETNLSSSEPQTVAIQNSPAPSSQTKASNGNTTTGAGKGTTPVTAINQQNGVAESEATTETEVVTETADTIGAGPLSDILGDNVPEVSSPGEDTVGTSRPQLSGLTPLEIVAAQDEVLRDIYDSTLPSVVLIRVSRSLGSLADRPNIPDIPGIPDDFFERSGGTGFVWDDEGHIVTNHHVVTQADRVTVVLPNRVEMEAEFLGSDPDSDLAVLKVSDPDGLLTPVTLGDSDQVYMGQLAVAMGNPFGQQFSITTGIISGIGRTIRSGHSPFSIPEVLQTDAPINPGNSGGPLLDRNGHVIGVNTQIISRTGVNSGIGFAVPINIAKQVIPSLMEGGEYQYSWLGISGTSILPDVADAMDLPRSTQGALVIEVVPDGPAANSGLLGSDEIFEMEGLELPVGGDVIVAIDGAPVETIDDVIAFLVGKTEPDQTVTMDIIRDGEQQQITVTLGTRPDLSNPAPEN</sequence>
<evidence type="ECO:0000256" key="1">
    <source>
        <dbReference type="ARBA" id="ARBA00010541"/>
    </source>
</evidence>
<dbReference type="InterPro" id="IPR009003">
    <property type="entry name" value="Peptidase_S1_PA"/>
</dbReference>
<keyword evidence="7" id="KW-1185">Reference proteome</keyword>
<dbReference type="SUPFAM" id="SSF50156">
    <property type="entry name" value="PDZ domain-like"/>
    <property type="match status" value="1"/>
</dbReference>
<dbReference type="Pfam" id="PF13180">
    <property type="entry name" value="PDZ_2"/>
    <property type="match status" value="1"/>
</dbReference>
<evidence type="ECO:0000256" key="4">
    <source>
        <dbReference type="SAM" id="MobiDB-lite"/>
    </source>
</evidence>
<dbReference type="PANTHER" id="PTHR43343">
    <property type="entry name" value="PEPTIDASE S12"/>
    <property type="match status" value="1"/>
</dbReference>
<organism evidence="6 7">
    <name type="scientific">Geodia barretti</name>
    <name type="common">Barrett's horny sponge</name>
    <dbReference type="NCBI Taxonomy" id="519541"/>
    <lineage>
        <taxon>Eukaryota</taxon>
        <taxon>Metazoa</taxon>
        <taxon>Porifera</taxon>
        <taxon>Demospongiae</taxon>
        <taxon>Heteroscleromorpha</taxon>
        <taxon>Tetractinellida</taxon>
        <taxon>Astrophorina</taxon>
        <taxon>Geodiidae</taxon>
        <taxon>Geodia</taxon>
    </lineage>
</organism>
<dbReference type="Pfam" id="PF13365">
    <property type="entry name" value="Trypsin_2"/>
    <property type="match status" value="1"/>
</dbReference>
<dbReference type="Gene3D" id="2.40.10.120">
    <property type="match status" value="1"/>
</dbReference>
<proteinExistence type="inferred from homology"/>
<keyword evidence="2" id="KW-0645">Protease</keyword>
<evidence type="ECO:0000256" key="3">
    <source>
        <dbReference type="ARBA" id="ARBA00022801"/>
    </source>
</evidence>
<feature type="compositionally biased region" description="Low complexity" evidence="4">
    <location>
        <begin position="48"/>
        <end position="64"/>
    </location>
</feature>
<comment type="caution">
    <text evidence="6">The sequence shown here is derived from an EMBL/GenBank/DDBJ whole genome shotgun (WGS) entry which is preliminary data.</text>
</comment>
<evidence type="ECO:0000313" key="6">
    <source>
        <dbReference type="EMBL" id="CAI8015115.1"/>
    </source>
</evidence>
<dbReference type="InterPro" id="IPR001940">
    <property type="entry name" value="Peptidase_S1C"/>
</dbReference>
<evidence type="ECO:0000256" key="2">
    <source>
        <dbReference type="ARBA" id="ARBA00022670"/>
    </source>
</evidence>
<reference evidence="6" key="1">
    <citation type="submission" date="2023-03" db="EMBL/GenBank/DDBJ databases">
        <authorList>
            <person name="Steffen K."/>
            <person name="Cardenas P."/>
        </authorList>
    </citation>
    <scope>NUCLEOTIDE SEQUENCE</scope>
</reference>